<evidence type="ECO:0000313" key="2">
    <source>
        <dbReference type="Proteomes" id="UP001066276"/>
    </source>
</evidence>
<dbReference type="AlphaFoldDB" id="A0AAV7MHK5"/>
<gene>
    <name evidence="1" type="ORF">NDU88_005655</name>
</gene>
<reference evidence="1" key="1">
    <citation type="journal article" date="2022" name="bioRxiv">
        <title>Sequencing and chromosome-scale assembly of the giantPleurodeles waltlgenome.</title>
        <authorList>
            <person name="Brown T."/>
            <person name="Elewa A."/>
            <person name="Iarovenko S."/>
            <person name="Subramanian E."/>
            <person name="Araus A.J."/>
            <person name="Petzold A."/>
            <person name="Susuki M."/>
            <person name="Suzuki K.-i.T."/>
            <person name="Hayashi T."/>
            <person name="Toyoda A."/>
            <person name="Oliveira C."/>
            <person name="Osipova E."/>
            <person name="Leigh N.D."/>
            <person name="Simon A."/>
            <person name="Yun M.H."/>
        </authorList>
    </citation>
    <scope>NUCLEOTIDE SEQUENCE</scope>
    <source>
        <strain evidence="1">20211129_DDA</strain>
        <tissue evidence="1">Liver</tissue>
    </source>
</reference>
<comment type="caution">
    <text evidence="1">The sequence shown here is derived from an EMBL/GenBank/DDBJ whole genome shotgun (WGS) entry which is preliminary data.</text>
</comment>
<proteinExistence type="predicted"/>
<evidence type="ECO:0000313" key="1">
    <source>
        <dbReference type="EMBL" id="KAJ1100573.1"/>
    </source>
</evidence>
<dbReference type="EMBL" id="JANPWB010000014">
    <property type="protein sequence ID" value="KAJ1100573.1"/>
    <property type="molecule type" value="Genomic_DNA"/>
</dbReference>
<organism evidence="1 2">
    <name type="scientific">Pleurodeles waltl</name>
    <name type="common">Iberian ribbed newt</name>
    <dbReference type="NCBI Taxonomy" id="8319"/>
    <lineage>
        <taxon>Eukaryota</taxon>
        <taxon>Metazoa</taxon>
        <taxon>Chordata</taxon>
        <taxon>Craniata</taxon>
        <taxon>Vertebrata</taxon>
        <taxon>Euteleostomi</taxon>
        <taxon>Amphibia</taxon>
        <taxon>Batrachia</taxon>
        <taxon>Caudata</taxon>
        <taxon>Salamandroidea</taxon>
        <taxon>Salamandridae</taxon>
        <taxon>Pleurodelinae</taxon>
        <taxon>Pleurodeles</taxon>
    </lineage>
</organism>
<accession>A0AAV7MHK5</accession>
<sequence>MPVVPAEDRLALEEEISLEEVQKAITKLKAEKMLGLNGLPAEFYNRYPGVLGPYMLDLFKEVQDMGGFPPNLQHATIAMIHKKGKPDTSCGFYHPI</sequence>
<dbReference type="Proteomes" id="UP001066276">
    <property type="component" value="Chromosome 10"/>
</dbReference>
<keyword evidence="2" id="KW-1185">Reference proteome</keyword>
<dbReference type="PANTHER" id="PTHR19446">
    <property type="entry name" value="REVERSE TRANSCRIPTASES"/>
    <property type="match status" value="1"/>
</dbReference>
<protein>
    <submittedName>
        <fullName evidence="1">Uncharacterized protein</fullName>
    </submittedName>
</protein>
<name>A0AAV7MHK5_PLEWA</name>